<organism evidence="1 2">
    <name type="scientific">candidate division WOR-3 bacterium RBG_13_43_14</name>
    <dbReference type="NCBI Taxonomy" id="1802590"/>
    <lineage>
        <taxon>Bacteria</taxon>
        <taxon>Bacteria division WOR-3</taxon>
    </lineage>
</organism>
<dbReference type="EMBL" id="MEUM01000068">
    <property type="protein sequence ID" value="OGC42398.1"/>
    <property type="molecule type" value="Genomic_DNA"/>
</dbReference>
<gene>
    <name evidence="1" type="ORF">A2Y85_07450</name>
</gene>
<dbReference type="SUPFAM" id="SSF82784">
    <property type="entry name" value="OsmC-like"/>
    <property type="match status" value="1"/>
</dbReference>
<proteinExistence type="predicted"/>
<dbReference type="PANTHER" id="PTHR34352:SF1">
    <property type="entry name" value="PROTEIN YHFA"/>
    <property type="match status" value="1"/>
</dbReference>
<protein>
    <recommendedName>
        <fullName evidence="3">Osmotically inducible protein OsmC</fullName>
    </recommendedName>
</protein>
<dbReference type="AlphaFoldDB" id="A0A1F4UBS5"/>
<dbReference type="Gene3D" id="3.30.300.20">
    <property type="match status" value="1"/>
</dbReference>
<comment type="caution">
    <text evidence="1">The sequence shown here is derived from an EMBL/GenBank/DDBJ whole genome shotgun (WGS) entry which is preliminary data.</text>
</comment>
<evidence type="ECO:0000313" key="2">
    <source>
        <dbReference type="Proteomes" id="UP000177025"/>
    </source>
</evidence>
<dbReference type="InterPro" id="IPR036102">
    <property type="entry name" value="OsmC/Ohrsf"/>
</dbReference>
<evidence type="ECO:0008006" key="3">
    <source>
        <dbReference type="Google" id="ProtNLM"/>
    </source>
</evidence>
<dbReference type="Proteomes" id="UP000177025">
    <property type="component" value="Unassembled WGS sequence"/>
</dbReference>
<dbReference type="InterPro" id="IPR015946">
    <property type="entry name" value="KH_dom-like_a/b"/>
</dbReference>
<accession>A0A1F4UBS5</accession>
<dbReference type="PANTHER" id="PTHR34352">
    <property type="entry name" value="PROTEIN YHFA"/>
    <property type="match status" value="1"/>
</dbReference>
<name>A0A1F4UBS5_UNCW3</name>
<sequence length="131" mass="14807">MIKLLWKKGLQFIAKDNKDHEIVVDTDITTGGFEQGFAPMDLVLVALAGCMSMDIVAILGKKGGKITNFTAELEGNRSENHPKKYNKIIMKFQCEGEYKKKDLLRAFELSRDKYCSVSATLRDSPEIEYII</sequence>
<reference evidence="1 2" key="1">
    <citation type="journal article" date="2016" name="Nat. Commun.">
        <title>Thousands of microbial genomes shed light on interconnected biogeochemical processes in an aquifer system.</title>
        <authorList>
            <person name="Anantharaman K."/>
            <person name="Brown C.T."/>
            <person name="Hug L.A."/>
            <person name="Sharon I."/>
            <person name="Castelle C.J."/>
            <person name="Probst A.J."/>
            <person name="Thomas B.C."/>
            <person name="Singh A."/>
            <person name="Wilkins M.J."/>
            <person name="Karaoz U."/>
            <person name="Brodie E.L."/>
            <person name="Williams K.H."/>
            <person name="Hubbard S.S."/>
            <person name="Banfield J.F."/>
        </authorList>
    </citation>
    <scope>NUCLEOTIDE SEQUENCE [LARGE SCALE GENOMIC DNA]</scope>
</reference>
<evidence type="ECO:0000313" key="1">
    <source>
        <dbReference type="EMBL" id="OGC42398.1"/>
    </source>
</evidence>
<dbReference type="InterPro" id="IPR003718">
    <property type="entry name" value="OsmC/Ohr_fam"/>
</dbReference>
<dbReference type="Pfam" id="PF02566">
    <property type="entry name" value="OsmC"/>
    <property type="match status" value="1"/>
</dbReference>